<sequence>MEDDSEFTIAEMVEMKNIYKEIGEETLAPDFCKGLASSFSLSPNRAGKPAITWQQVHNWFQDKHKRTHPEPEATPEPLHLEFCAVLPNGAAVVESAPLISFQKRKGTKAPDLSELIFEAKSSKDFAWYDVASFLNYRVLYSGELEVRVRFAGFRNTDDEWVNLKAGVRERSIPLEPSECHLVKVGDLIMCFRERYEQAVYYDARVVEIRRGPHDSDRCDCIFLVRYLLDHAEDKVGLEWICRRPAGDESNNREEIQLPPKSIFF</sequence>
<protein>
    <recommendedName>
        <fullName evidence="1">SAWADEE domain-containing protein</fullName>
    </recommendedName>
</protein>
<name>A0AAV2DX71_9ROSI</name>
<evidence type="ECO:0000313" key="3">
    <source>
        <dbReference type="Proteomes" id="UP001497516"/>
    </source>
</evidence>
<dbReference type="Proteomes" id="UP001497516">
    <property type="component" value="Chromosome 3"/>
</dbReference>
<accession>A0AAV2DX71</accession>
<keyword evidence="3" id="KW-1185">Reference proteome</keyword>
<dbReference type="GO" id="GO:0003682">
    <property type="term" value="F:chromatin binding"/>
    <property type="evidence" value="ECO:0007669"/>
    <property type="project" value="InterPro"/>
</dbReference>
<evidence type="ECO:0000313" key="2">
    <source>
        <dbReference type="EMBL" id="CAL1378256.1"/>
    </source>
</evidence>
<organism evidence="2 3">
    <name type="scientific">Linum trigynum</name>
    <dbReference type="NCBI Taxonomy" id="586398"/>
    <lineage>
        <taxon>Eukaryota</taxon>
        <taxon>Viridiplantae</taxon>
        <taxon>Streptophyta</taxon>
        <taxon>Embryophyta</taxon>
        <taxon>Tracheophyta</taxon>
        <taxon>Spermatophyta</taxon>
        <taxon>Magnoliopsida</taxon>
        <taxon>eudicotyledons</taxon>
        <taxon>Gunneridae</taxon>
        <taxon>Pentapetalae</taxon>
        <taxon>rosids</taxon>
        <taxon>fabids</taxon>
        <taxon>Malpighiales</taxon>
        <taxon>Linaceae</taxon>
        <taxon>Linum</taxon>
    </lineage>
</organism>
<dbReference type="Gene3D" id="2.30.30.140">
    <property type="match status" value="1"/>
</dbReference>
<reference evidence="2 3" key="1">
    <citation type="submission" date="2024-04" db="EMBL/GenBank/DDBJ databases">
        <authorList>
            <person name="Fracassetti M."/>
        </authorList>
    </citation>
    <scope>NUCLEOTIDE SEQUENCE [LARGE SCALE GENOMIC DNA]</scope>
</reference>
<dbReference type="PANTHER" id="PTHR33827">
    <property type="entry name" value="PROTEIN SAWADEE HOMEODOMAIN HOMOLOG 2"/>
    <property type="match status" value="1"/>
</dbReference>
<dbReference type="InterPro" id="IPR039276">
    <property type="entry name" value="SHH1/2"/>
</dbReference>
<feature type="domain" description="SAWADEE" evidence="1">
    <location>
        <begin position="114"/>
        <end position="241"/>
    </location>
</feature>
<dbReference type="PANTHER" id="PTHR33827:SF2">
    <property type="entry name" value="PROTEIN SAWADEE HOMEODOMAIN HOMOLOG 1"/>
    <property type="match status" value="1"/>
</dbReference>
<proteinExistence type="predicted"/>
<evidence type="ECO:0000259" key="1">
    <source>
        <dbReference type="Pfam" id="PF16719"/>
    </source>
</evidence>
<gene>
    <name evidence="2" type="ORF">LTRI10_LOCUS19852</name>
</gene>
<dbReference type="EMBL" id="OZ034816">
    <property type="protein sequence ID" value="CAL1378256.1"/>
    <property type="molecule type" value="Genomic_DNA"/>
</dbReference>
<dbReference type="InterPro" id="IPR032001">
    <property type="entry name" value="SAWADEE_dom"/>
</dbReference>
<dbReference type="AlphaFoldDB" id="A0AAV2DX71"/>
<dbReference type="Gene3D" id="2.40.50.40">
    <property type="match status" value="1"/>
</dbReference>
<dbReference type="Pfam" id="PF16719">
    <property type="entry name" value="SAWADEE"/>
    <property type="match status" value="1"/>
</dbReference>